<sequence length="360" mass="38690">MAEKSVFEPYTLGAITLSNRIVMAPLTRNRAEEGLLPSQFAATYYSQRASAGLLITEATQVSKQAQGYQNTPGIFTQQQVSAWREVTDAVHAEGGRIFLQIWHVGRVSHVVYQDGQPPVAPSAIRAAAKVSVNNELVDVSEPRALRIEELPGIVEDFRQSAANAIKAGFDGVEIHAANGYLLDQFLKDSANKRTDAYGGSVANRARLVLEIAQAVASEIGAERTGIRISPVSPFNDVSSTNAQEQYDYLIDKLNELGLVYLHVIEGVPGGPRDIAPFDYAGLCKRFTNTVIVNNGYDVELASSQLTSGQADLFAIGRPFIANPDLVERLNSGAALASFDPATLYGGGAAGYIDYPALENA</sequence>
<organism evidence="2 3">
    <name type="scientific">Pseudomonas kermanshahensis</name>
    <dbReference type="NCBI Taxonomy" id="2745482"/>
    <lineage>
        <taxon>Bacteria</taxon>
        <taxon>Pseudomonadati</taxon>
        <taxon>Pseudomonadota</taxon>
        <taxon>Gammaproteobacteria</taxon>
        <taxon>Pseudomonadales</taxon>
        <taxon>Pseudomonadaceae</taxon>
        <taxon>Pseudomonas</taxon>
    </lineage>
</organism>
<gene>
    <name evidence="2" type="ORF">V7V80_00835</name>
</gene>
<dbReference type="PANTHER" id="PTHR22893">
    <property type="entry name" value="NADH OXIDOREDUCTASE-RELATED"/>
    <property type="match status" value="1"/>
</dbReference>
<proteinExistence type="predicted"/>
<evidence type="ECO:0000259" key="1">
    <source>
        <dbReference type="Pfam" id="PF00724"/>
    </source>
</evidence>
<dbReference type="Proteomes" id="UP001377692">
    <property type="component" value="Unassembled WGS sequence"/>
</dbReference>
<dbReference type="Gene3D" id="3.20.20.70">
    <property type="entry name" value="Aldolase class I"/>
    <property type="match status" value="1"/>
</dbReference>
<dbReference type="NCBIfam" id="NF007899">
    <property type="entry name" value="PRK10605.1"/>
    <property type="match status" value="1"/>
</dbReference>
<dbReference type="InterPro" id="IPR001155">
    <property type="entry name" value="OxRdtase_FMN_N"/>
</dbReference>
<keyword evidence="3" id="KW-1185">Reference proteome</keyword>
<dbReference type="PANTHER" id="PTHR22893:SF91">
    <property type="entry name" value="NADPH DEHYDROGENASE 2-RELATED"/>
    <property type="match status" value="1"/>
</dbReference>
<dbReference type="SUPFAM" id="SSF51395">
    <property type="entry name" value="FMN-linked oxidoreductases"/>
    <property type="match status" value="1"/>
</dbReference>
<dbReference type="CDD" id="cd02933">
    <property type="entry name" value="OYE_like_FMN"/>
    <property type="match status" value="1"/>
</dbReference>
<evidence type="ECO:0000313" key="2">
    <source>
        <dbReference type="EMBL" id="MEJ5903233.1"/>
    </source>
</evidence>
<dbReference type="EMBL" id="JBBHLD010000001">
    <property type="protein sequence ID" value="MEJ5903233.1"/>
    <property type="molecule type" value="Genomic_DNA"/>
</dbReference>
<comment type="caution">
    <text evidence="2">The sequence shown here is derived from an EMBL/GenBank/DDBJ whole genome shotgun (WGS) entry which is preliminary data.</text>
</comment>
<reference evidence="2 3" key="1">
    <citation type="submission" date="2024-02" db="EMBL/GenBank/DDBJ databases">
        <title>Identification of pathogenicity and growth-promoting functions of Pseudomonas putida variants.</title>
        <authorList>
            <person name="Sun J."/>
        </authorList>
    </citation>
    <scope>NUCLEOTIDE SEQUENCE [LARGE SCALE GENOMIC DNA]</scope>
    <source>
        <strain evidence="2 3">A04</strain>
    </source>
</reference>
<dbReference type="InterPro" id="IPR045247">
    <property type="entry name" value="Oye-like"/>
</dbReference>
<dbReference type="InterPro" id="IPR013785">
    <property type="entry name" value="Aldolase_TIM"/>
</dbReference>
<protein>
    <submittedName>
        <fullName evidence="2">Alkene reductase</fullName>
    </submittedName>
</protein>
<accession>A0ABU8R039</accession>
<dbReference type="Pfam" id="PF00724">
    <property type="entry name" value="Oxidored_FMN"/>
    <property type="match status" value="1"/>
</dbReference>
<name>A0ABU8R039_9PSED</name>
<feature type="domain" description="NADH:flavin oxidoreductase/NADH oxidase N-terminal" evidence="1">
    <location>
        <begin position="6"/>
        <end position="333"/>
    </location>
</feature>
<evidence type="ECO:0000313" key="3">
    <source>
        <dbReference type="Proteomes" id="UP001377692"/>
    </source>
</evidence>
<dbReference type="RefSeq" id="WP_186678511.1">
    <property type="nucleotide sequence ID" value="NZ_JBBHLD010000001.1"/>
</dbReference>